<dbReference type="EMBL" id="CAJHUB010000755">
    <property type="protein sequence ID" value="CAD7683321.1"/>
    <property type="molecule type" value="Genomic_DNA"/>
</dbReference>
<dbReference type="PANTHER" id="PTHR21419">
    <property type="match status" value="1"/>
</dbReference>
<gene>
    <name evidence="9" type="ORF">NYPRO_LOCUS16113</name>
</gene>
<evidence type="ECO:0000256" key="6">
    <source>
        <dbReference type="SAM" id="MobiDB-lite"/>
    </source>
</evidence>
<feature type="region of interest" description="Disordered" evidence="6">
    <location>
        <begin position="179"/>
        <end position="203"/>
    </location>
</feature>
<feature type="domain" description="FAM234A/B beta-propeller" evidence="8">
    <location>
        <begin position="527"/>
        <end position="755"/>
    </location>
</feature>
<feature type="compositionally biased region" description="Basic and acidic residues" evidence="6">
    <location>
        <begin position="1"/>
        <end position="21"/>
    </location>
</feature>
<feature type="region of interest" description="Disordered" evidence="6">
    <location>
        <begin position="488"/>
        <end position="535"/>
    </location>
</feature>
<evidence type="ECO:0000256" key="7">
    <source>
        <dbReference type="SAM" id="Phobius"/>
    </source>
</evidence>
<dbReference type="GO" id="GO:0009986">
    <property type="term" value="C:cell surface"/>
    <property type="evidence" value="ECO:0007669"/>
    <property type="project" value="TreeGrafter"/>
</dbReference>
<keyword evidence="2 7" id="KW-0812">Transmembrane</keyword>
<evidence type="ECO:0000256" key="5">
    <source>
        <dbReference type="ARBA" id="ARBA00025791"/>
    </source>
</evidence>
<dbReference type="InterPro" id="IPR045232">
    <property type="entry name" value="FAM234"/>
</dbReference>
<accession>A0A811Z3L7</accession>
<dbReference type="InterPro" id="IPR055409">
    <property type="entry name" value="Beta-prop_FAM234A_B"/>
</dbReference>
<protein>
    <submittedName>
        <fullName evidence="9">(raccoon dog) hypothetical protein</fullName>
    </submittedName>
</protein>
<evidence type="ECO:0000313" key="10">
    <source>
        <dbReference type="Proteomes" id="UP000645828"/>
    </source>
</evidence>
<name>A0A811Z3L7_NYCPR</name>
<evidence type="ECO:0000256" key="2">
    <source>
        <dbReference type="ARBA" id="ARBA00022692"/>
    </source>
</evidence>
<dbReference type="PANTHER" id="PTHR21419:SF7">
    <property type="entry name" value="PROTEIN FAM234A"/>
    <property type="match status" value="1"/>
</dbReference>
<comment type="caution">
    <text evidence="9">The sequence shown here is derived from an EMBL/GenBank/DDBJ whole genome shotgun (WGS) entry which is preliminary data.</text>
</comment>
<feature type="transmembrane region" description="Helical" evidence="7">
    <location>
        <begin position="49"/>
        <end position="69"/>
    </location>
</feature>
<evidence type="ECO:0000256" key="1">
    <source>
        <dbReference type="ARBA" id="ARBA00004167"/>
    </source>
</evidence>
<feature type="domain" description="FAM234A/B beta-propeller" evidence="8">
    <location>
        <begin position="207"/>
        <end position="362"/>
    </location>
</feature>
<evidence type="ECO:0000259" key="8">
    <source>
        <dbReference type="Pfam" id="PF23727"/>
    </source>
</evidence>
<dbReference type="AlphaFoldDB" id="A0A811Z3L7"/>
<proteinExistence type="inferred from homology"/>
<organism evidence="9 10">
    <name type="scientific">Nyctereutes procyonoides</name>
    <name type="common">Raccoon dog</name>
    <name type="synonym">Canis procyonoides</name>
    <dbReference type="NCBI Taxonomy" id="34880"/>
    <lineage>
        <taxon>Eukaryota</taxon>
        <taxon>Metazoa</taxon>
        <taxon>Chordata</taxon>
        <taxon>Craniata</taxon>
        <taxon>Vertebrata</taxon>
        <taxon>Euteleostomi</taxon>
        <taxon>Mammalia</taxon>
        <taxon>Eutheria</taxon>
        <taxon>Laurasiatheria</taxon>
        <taxon>Carnivora</taxon>
        <taxon>Caniformia</taxon>
        <taxon>Canidae</taxon>
        <taxon>Nyctereutes</taxon>
    </lineage>
</organism>
<evidence type="ECO:0000256" key="4">
    <source>
        <dbReference type="ARBA" id="ARBA00023136"/>
    </source>
</evidence>
<dbReference type="InterPro" id="IPR015943">
    <property type="entry name" value="WD40/YVTN_repeat-like_dom_sf"/>
</dbReference>
<dbReference type="SUPFAM" id="SSF50998">
    <property type="entry name" value="Quinoprotein alcohol dehydrogenase-like"/>
    <property type="match status" value="1"/>
</dbReference>
<feature type="region of interest" description="Disordered" evidence="6">
    <location>
        <begin position="1"/>
        <end position="38"/>
    </location>
</feature>
<dbReference type="Proteomes" id="UP000645828">
    <property type="component" value="Unassembled WGS sequence"/>
</dbReference>
<reference evidence="9" key="1">
    <citation type="submission" date="2020-12" db="EMBL/GenBank/DDBJ databases">
        <authorList>
            <consortium name="Molecular Ecology Group"/>
        </authorList>
    </citation>
    <scope>NUCLEOTIDE SEQUENCE</scope>
    <source>
        <strain evidence="9">TBG_1078</strain>
    </source>
</reference>
<keyword evidence="10" id="KW-1185">Reference proteome</keyword>
<feature type="region of interest" description="Disordered" evidence="6">
    <location>
        <begin position="402"/>
        <end position="423"/>
    </location>
</feature>
<evidence type="ECO:0000313" key="9">
    <source>
        <dbReference type="EMBL" id="CAD7683321.1"/>
    </source>
</evidence>
<dbReference type="GO" id="GO:0016020">
    <property type="term" value="C:membrane"/>
    <property type="evidence" value="ECO:0007669"/>
    <property type="project" value="UniProtKB-SubCell"/>
</dbReference>
<keyword evidence="3 7" id="KW-1133">Transmembrane helix</keyword>
<dbReference type="InterPro" id="IPR011047">
    <property type="entry name" value="Quinoprotein_ADH-like_sf"/>
</dbReference>
<evidence type="ECO:0000256" key="3">
    <source>
        <dbReference type="ARBA" id="ARBA00022989"/>
    </source>
</evidence>
<feature type="domain" description="FAM234A/B beta-propeller" evidence="8">
    <location>
        <begin position="81"/>
        <end position="128"/>
    </location>
</feature>
<dbReference type="Gene3D" id="2.130.10.10">
    <property type="entry name" value="YVTN repeat-like/Quinoprotein amine dehydrogenase"/>
    <property type="match status" value="1"/>
</dbReference>
<sequence length="758" mass="80705">MDSKDLEAEIHPLRNEDKRLPETPGNPGHADEKLKSSPRQPRLSRCRTVVFFLSLFVCLFVVFVVSFIIPCPERPASQGMWRIDYSAAVTYDFLATEDINRDRIQDVLFLYKNANGSNNFNLSCTDEGDLLLSVKGGTCSRRRDPRPLPLLGKQLADFWEPAYSPCFPGGLGPLWPPRTPLTPRAGGGGGGAAPTRAESPTGLVSPTGFSSPCTFVAAVSGASGSVLWERPAAQDGALVRCSVPQTQGSRTSSACILVGRPSSFVAVDLFTGETLWSQPRGFERNTSDLSSLLQLPDVDADGAPDLLLLTQEDKEVSGYLYSGSTGRQIGHRGTLGVGGTAGSLLHVTRAGAHYILFPCRTSCLHLQDRPSRGSHMPKGAEWGKPGSPGRVLVPEGQGWPAVSAGEVGGGHPESRKQGWQPCPEAPAFPTASSLCGCSVKGLHEAATGGASPLRRDLLWERMLNATPHGPLGRRLVCVEGAGPSWGAGCTSSPRAAGSGGRAAMGSRQGKHGASLPATPTVPSRPRSPGALRHLTHVPGKAGEDLLLVTSEACVLLNGQDLTPRWTFRTAQVFRKPILGHYKPDTPAVVIENGTGTDRQILLLDLGSGAVLWSQALRGLPGDPQSASLPTADHRSAFFFWGLHELSELSSTNQTRPQDAQHSLYMFHPTLPGVLLELANISANIVAFQAVLFEPSRHAACVLLMGPAGPDTPGTVSVAKHKVQDLVPGSRVVRLAEGGPDSDQAVRDRFSRLRYRSEA</sequence>
<dbReference type="Pfam" id="PF23727">
    <property type="entry name" value="Beta-prop_FAM234A_B"/>
    <property type="match status" value="3"/>
</dbReference>
<comment type="subcellular location">
    <subcellularLocation>
        <location evidence="1">Membrane</location>
        <topology evidence="1">Single-pass membrane protein</topology>
    </subcellularLocation>
</comment>
<keyword evidence="4 7" id="KW-0472">Membrane</keyword>
<comment type="similarity">
    <text evidence="5">Belongs to the FAM234 family.</text>
</comment>